<dbReference type="InterPro" id="IPR036866">
    <property type="entry name" value="RibonucZ/Hydroxyglut_hydro"/>
</dbReference>
<protein>
    <submittedName>
        <fullName evidence="2">Ribonuclease Z</fullName>
        <ecNumber evidence="2">3.1.26.11</ecNumber>
    </submittedName>
</protein>
<dbReference type="GO" id="GO:0042781">
    <property type="term" value="F:3'-tRNA processing endoribonuclease activity"/>
    <property type="evidence" value="ECO:0007669"/>
    <property type="project" value="UniProtKB-EC"/>
</dbReference>
<dbReference type="AlphaFoldDB" id="A0A1A8T7Q1"/>
<dbReference type="SUPFAM" id="SSF56281">
    <property type="entry name" value="Metallo-hydrolase/oxidoreductase"/>
    <property type="match status" value="1"/>
</dbReference>
<reference evidence="2 3" key="1">
    <citation type="submission" date="2016-06" db="EMBL/GenBank/DDBJ databases">
        <authorList>
            <person name="Kjaerup R.B."/>
            <person name="Dalgaard T.S."/>
            <person name="Juul-Madsen H.R."/>
        </authorList>
    </citation>
    <scope>NUCLEOTIDE SEQUENCE [LARGE SCALE GENOMIC DNA]</scope>
    <source>
        <strain evidence="2 3">CECT 5080</strain>
    </source>
</reference>
<dbReference type="STRING" id="295068.MAQ5080_00746"/>
<dbReference type="CDD" id="cd16272">
    <property type="entry name" value="RNaseZ_MBL-fold"/>
    <property type="match status" value="1"/>
</dbReference>
<accession>A0A1A8T7Q1</accession>
<dbReference type="SMART" id="SM00849">
    <property type="entry name" value="Lactamase_B"/>
    <property type="match status" value="1"/>
</dbReference>
<dbReference type="Gene3D" id="3.60.15.10">
    <property type="entry name" value="Ribonuclease Z/Hydroxyacylglutathione hydrolase-like"/>
    <property type="match status" value="1"/>
</dbReference>
<sequence>MEIDVLGSGSAFSVSRNTSSLLVTDSQQQRWLIDCGPTVPRALWQRDLSINDIEVMYFTHIHPDHCAGLPALLNRWKSFGRQAPLTIYCQAEHRPMLQQLTALATFPKAEIGFDIDWQDIHDHWTWRNWHLSSAATQHGQSNLSLRIEVDQRVLFYSGDGRPTPATINLMQNADLAFQECAVATSLADDASHGDVQSCLALAEQLDLSSLGLYHCYDEELPALTDAIAQQDNVFLSYDGLHIDLNATTPVIAQVQQHKLT</sequence>
<dbReference type="EMBL" id="FLOC01000003">
    <property type="protein sequence ID" value="SBS27226.1"/>
    <property type="molecule type" value="Genomic_DNA"/>
</dbReference>
<dbReference type="Pfam" id="PF23023">
    <property type="entry name" value="Anti-Pycsar_Apyc1"/>
    <property type="match status" value="1"/>
</dbReference>
<keyword evidence="2" id="KW-0378">Hydrolase</keyword>
<dbReference type="PANTHER" id="PTHR46018:SF2">
    <property type="entry name" value="ZINC PHOSPHODIESTERASE ELAC PROTEIN 1"/>
    <property type="match status" value="1"/>
</dbReference>
<dbReference type="Proteomes" id="UP000092627">
    <property type="component" value="Unassembled WGS sequence"/>
</dbReference>
<keyword evidence="3" id="KW-1185">Reference proteome</keyword>
<evidence type="ECO:0000259" key="1">
    <source>
        <dbReference type="SMART" id="SM00849"/>
    </source>
</evidence>
<gene>
    <name evidence="2" type="primary">rnz_1</name>
    <name evidence="2" type="ORF">MAQ5080_00746</name>
</gene>
<dbReference type="InterPro" id="IPR001279">
    <property type="entry name" value="Metallo-B-lactamas"/>
</dbReference>
<dbReference type="OrthoDB" id="9803916at2"/>
<dbReference type="PANTHER" id="PTHR46018">
    <property type="entry name" value="ZINC PHOSPHODIESTERASE ELAC PROTEIN 1"/>
    <property type="match status" value="1"/>
</dbReference>
<proteinExistence type="predicted"/>
<evidence type="ECO:0000313" key="3">
    <source>
        <dbReference type="Proteomes" id="UP000092627"/>
    </source>
</evidence>
<name>A0A1A8T7Q1_9GAMM</name>
<organism evidence="2 3">
    <name type="scientific">Marinomonas aquimarina</name>
    <dbReference type="NCBI Taxonomy" id="295068"/>
    <lineage>
        <taxon>Bacteria</taxon>
        <taxon>Pseudomonadati</taxon>
        <taxon>Pseudomonadota</taxon>
        <taxon>Gammaproteobacteria</taxon>
        <taxon>Oceanospirillales</taxon>
        <taxon>Oceanospirillaceae</taxon>
        <taxon>Marinomonas</taxon>
    </lineage>
</organism>
<dbReference type="EC" id="3.1.26.11" evidence="2"/>
<evidence type="ECO:0000313" key="2">
    <source>
        <dbReference type="EMBL" id="SBS27226.1"/>
    </source>
</evidence>
<feature type="domain" description="Metallo-beta-lactamase" evidence="1">
    <location>
        <begin position="17"/>
        <end position="186"/>
    </location>
</feature>
<dbReference type="RefSeq" id="WP_067207454.1">
    <property type="nucleotide sequence ID" value="NZ_FLOC01000003.1"/>
</dbReference>